<dbReference type="AlphaFoldDB" id="A0A923S4L9"/>
<dbReference type="Proteomes" id="UP000596827">
    <property type="component" value="Unassembled WGS sequence"/>
</dbReference>
<dbReference type="InterPro" id="IPR004360">
    <property type="entry name" value="Glyas_Fos-R_dOase_dom"/>
</dbReference>
<feature type="domain" description="Glyoxalase/fosfomycin resistance/dioxygenase" evidence="1">
    <location>
        <begin position="9"/>
        <end position="99"/>
    </location>
</feature>
<accession>A0A923S4L9</accession>
<evidence type="ECO:0000259" key="1">
    <source>
        <dbReference type="Pfam" id="PF00903"/>
    </source>
</evidence>
<dbReference type="InterPro" id="IPR029068">
    <property type="entry name" value="Glyas_Bleomycin-R_OHBP_Dase"/>
</dbReference>
<organism evidence="2 3">
    <name type="scientific">Ramlibacter albus</name>
    <dbReference type="NCBI Taxonomy" id="2079448"/>
    <lineage>
        <taxon>Bacteria</taxon>
        <taxon>Pseudomonadati</taxon>
        <taxon>Pseudomonadota</taxon>
        <taxon>Betaproteobacteria</taxon>
        <taxon>Burkholderiales</taxon>
        <taxon>Comamonadaceae</taxon>
        <taxon>Ramlibacter</taxon>
    </lineage>
</organism>
<evidence type="ECO:0000313" key="3">
    <source>
        <dbReference type="Proteomes" id="UP000596827"/>
    </source>
</evidence>
<dbReference type="Gene3D" id="3.10.180.10">
    <property type="entry name" value="2,3-Dihydroxybiphenyl 1,2-Dioxygenase, domain 1"/>
    <property type="match status" value="1"/>
</dbReference>
<reference evidence="2" key="1">
    <citation type="submission" date="2020-08" db="EMBL/GenBank/DDBJ databases">
        <title>Ramlibacter sp. GTP1 16S ribosomal RNA gene genome sequencing and assembly.</title>
        <authorList>
            <person name="Kang M."/>
        </authorList>
    </citation>
    <scope>NUCLEOTIDE SEQUENCE</scope>
    <source>
        <strain evidence="2">GTP1</strain>
    </source>
</reference>
<sequence length="121" mass="13090">MLKSAPFYATVPVSNLERARRFYEDTLDLGPATPVGPALSFPCGKGTTCLMLQSAAAGTGSCAFWQVDDLDEVVTWLHSRGLQVEREGSTAWFRDSEGNRMAVMGHPARAASVREKELVAA</sequence>
<proteinExistence type="predicted"/>
<name>A0A923S4L9_9BURK</name>
<dbReference type="EMBL" id="JACORU010000002">
    <property type="protein sequence ID" value="MBC5764272.1"/>
    <property type="molecule type" value="Genomic_DNA"/>
</dbReference>
<dbReference type="RefSeq" id="WP_187080750.1">
    <property type="nucleotide sequence ID" value="NZ_JACORU010000002.1"/>
</dbReference>
<keyword evidence="3" id="KW-1185">Reference proteome</keyword>
<comment type="caution">
    <text evidence="2">The sequence shown here is derived from an EMBL/GenBank/DDBJ whole genome shotgun (WGS) entry which is preliminary data.</text>
</comment>
<gene>
    <name evidence="2" type="ORF">H8R02_07420</name>
</gene>
<dbReference type="SUPFAM" id="SSF54593">
    <property type="entry name" value="Glyoxalase/Bleomycin resistance protein/Dihydroxybiphenyl dioxygenase"/>
    <property type="match status" value="1"/>
</dbReference>
<evidence type="ECO:0000313" key="2">
    <source>
        <dbReference type="EMBL" id="MBC5764272.1"/>
    </source>
</evidence>
<protein>
    <recommendedName>
        <fullName evidence="1">Glyoxalase/fosfomycin resistance/dioxygenase domain-containing protein</fullName>
    </recommendedName>
</protein>
<dbReference type="Pfam" id="PF00903">
    <property type="entry name" value="Glyoxalase"/>
    <property type="match status" value="1"/>
</dbReference>